<dbReference type="PANTHER" id="PTHR33840:SF1">
    <property type="entry name" value="TLE1 PHOSPHOLIPASE DOMAIN-CONTAINING PROTEIN"/>
    <property type="match status" value="1"/>
</dbReference>
<dbReference type="RefSeq" id="WP_348389951.1">
    <property type="nucleotide sequence ID" value="NZ_CP134145.1"/>
</dbReference>
<keyword evidence="3" id="KW-1185">Reference proteome</keyword>
<dbReference type="Proteomes" id="UP001258994">
    <property type="component" value="Chromosome"/>
</dbReference>
<sequence>MKRLIICFDGTWNNPEQEENGVTSPTNVYRLKNSINASANNSAVIQKVFYHPGVGGEEIGFIDEFLGGALGLGINRHITSAYHWLGLNYKEGDEVFLFGFSRGAFSARSLAGFLGKGLLDLQDISAKDSWQRVDTAFKRGYKDKLPQNSWAKAHWQFFHNKGPIPISFLGVWDTVGALGIPDDLEIINLLDRKEAWQFHDTKLAEHIKHARHAMAIDEKRTSFTVTRWSNAVEHNDAVELWFPGVHSDVGGGYQDCDLSNGALQWMIEQSKVFGLEYRHDIEGLITANPVGVLHNSFKGAFSKLRSRPRNIPALIRANSLQFHPSAFIRQRISPIEHEPYYPTQILALDESTTVQVYAKCRWNRTSVYLAQGHEYVFSANGQWQDGSESCDWLGTERNNQRTAGDLIRATSSFLGKFESLIKRFSDNTSTDFFASKRVENKPWFALISAIANDSGQTHNKLAVKHNNDYQQVVKHDGSAIPHQYLQLADHQANKPLLINYPGYLYCFANDAWSFYENNKGYIELTITRVK</sequence>
<gene>
    <name evidence="2" type="ORF">RGQ13_11795</name>
</gene>
<evidence type="ECO:0000313" key="3">
    <source>
        <dbReference type="Proteomes" id="UP001258994"/>
    </source>
</evidence>
<dbReference type="InterPro" id="IPR018712">
    <property type="entry name" value="Tle1-like_cat"/>
</dbReference>
<evidence type="ECO:0000313" key="2">
    <source>
        <dbReference type="EMBL" id="WNC70814.1"/>
    </source>
</evidence>
<accession>A0ABY9TPR7</accession>
<proteinExistence type="predicted"/>
<dbReference type="PANTHER" id="PTHR33840">
    <property type="match status" value="1"/>
</dbReference>
<feature type="domain" description="T6SS Phospholipase effector Tle1-like catalytic" evidence="1">
    <location>
        <begin position="2"/>
        <end position="269"/>
    </location>
</feature>
<organism evidence="2 3">
    <name type="scientific">Thalassotalea psychrophila</name>
    <dbReference type="NCBI Taxonomy" id="3065647"/>
    <lineage>
        <taxon>Bacteria</taxon>
        <taxon>Pseudomonadati</taxon>
        <taxon>Pseudomonadota</taxon>
        <taxon>Gammaproteobacteria</taxon>
        <taxon>Alteromonadales</taxon>
        <taxon>Colwelliaceae</taxon>
        <taxon>Thalassotalea</taxon>
    </lineage>
</organism>
<reference evidence="3" key="1">
    <citation type="submission" date="2023-09" db="EMBL/GenBank/DDBJ databases">
        <authorList>
            <person name="Li S."/>
            <person name="Li X."/>
            <person name="Zhang C."/>
            <person name="Zhao Z."/>
        </authorList>
    </citation>
    <scope>NUCLEOTIDE SEQUENCE [LARGE SCALE GENOMIC DNA]</scope>
    <source>
        <strain evidence="3">SQ149</strain>
    </source>
</reference>
<dbReference type="Pfam" id="PF09994">
    <property type="entry name" value="T6SS_Tle1-like_cat"/>
    <property type="match status" value="1"/>
</dbReference>
<protein>
    <submittedName>
        <fullName evidence="2">DUF2235 domain-containing protein</fullName>
    </submittedName>
</protein>
<name>A0ABY9TPR7_9GAMM</name>
<dbReference type="Gene3D" id="2.60.120.430">
    <property type="entry name" value="Galactose-binding lectin"/>
    <property type="match status" value="1"/>
</dbReference>
<evidence type="ECO:0000259" key="1">
    <source>
        <dbReference type="Pfam" id="PF09994"/>
    </source>
</evidence>
<dbReference type="EMBL" id="CP134145">
    <property type="protein sequence ID" value="WNC70814.1"/>
    <property type="molecule type" value="Genomic_DNA"/>
</dbReference>